<dbReference type="Gene3D" id="1.10.30.50">
    <property type="match status" value="1"/>
</dbReference>
<evidence type="ECO:0000313" key="1">
    <source>
        <dbReference type="EMBL" id="ATZ80971.1"/>
    </source>
</evidence>
<sequence length="177" mass="20485">MKDIISKELKIAVWQKHNGNKDKVLCPCCNIYEIYSNNYDCGHMIAEANGGETSVKNLIPICHKCNCSMNTTSFFDFRNILNGKKEVEKIPEMLRTKVWHSYYKDGKIHECLCCMENNININTFECGLIVCKKNGGRIILNNLCPVCNNCYKKLRNKNIKELNNKFGKIDCCCCWFF</sequence>
<dbReference type="Proteomes" id="UP000240325">
    <property type="component" value="Segment"/>
</dbReference>
<proteinExistence type="predicted"/>
<organism evidence="1">
    <name type="scientific">Bodo saltans virus</name>
    <dbReference type="NCBI Taxonomy" id="2024608"/>
    <lineage>
        <taxon>Viruses</taxon>
        <taxon>Varidnaviria</taxon>
        <taxon>Bamfordvirae</taxon>
        <taxon>Nucleocytoviricota</taxon>
        <taxon>Megaviricetes</taxon>
        <taxon>Imitervirales</taxon>
        <taxon>Mimiviridae</taxon>
        <taxon>Klosneuvirinae</taxon>
        <taxon>Theiavirus</taxon>
        <taxon>Theiavirus salishense</taxon>
    </lineage>
</organism>
<name>A0A2H4UVN0_9VIRU</name>
<evidence type="ECO:0008006" key="3">
    <source>
        <dbReference type="Google" id="ProtNLM"/>
    </source>
</evidence>
<reference evidence="1" key="1">
    <citation type="journal article" date="2017" name="Elife">
        <title>The kinetoplastid-infecting Bodo saltans virus (BsV), a window into the most abundant giant viruses in the sea.</title>
        <authorList>
            <person name="Deeg C.M."/>
            <person name="Chow C.-E.T."/>
            <person name="Suttle C.A."/>
        </authorList>
    </citation>
    <scope>NUCLEOTIDE SEQUENCE</scope>
    <source>
        <strain evidence="1">NG1</strain>
    </source>
</reference>
<accession>A0A2H4UVN0</accession>
<keyword evidence="2" id="KW-1185">Reference proteome</keyword>
<evidence type="ECO:0000313" key="2">
    <source>
        <dbReference type="Proteomes" id="UP000240325"/>
    </source>
</evidence>
<dbReference type="EMBL" id="MF782455">
    <property type="protein sequence ID" value="ATZ80971.1"/>
    <property type="molecule type" value="Genomic_DNA"/>
</dbReference>
<protein>
    <recommendedName>
        <fullName evidence="3">HNH endonuclease</fullName>
    </recommendedName>
</protein>
<gene>
    <name evidence="1" type="ORF">BMW23_0926</name>
</gene>